<protein>
    <submittedName>
        <fullName evidence="2">Uncharacterized protein</fullName>
    </submittedName>
</protein>
<reference evidence="2 3" key="1">
    <citation type="submission" date="2023-03" db="EMBL/GenBank/DDBJ databases">
        <title>High recombination rates correlate with genetic variation in Cardiocondyla obscurior ants.</title>
        <authorList>
            <person name="Errbii M."/>
        </authorList>
    </citation>
    <scope>NUCLEOTIDE SEQUENCE [LARGE SCALE GENOMIC DNA]</scope>
    <source>
        <strain evidence="2">Alpha-2009</strain>
        <tissue evidence="2">Whole body</tissue>
    </source>
</reference>
<proteinExistence type="predicted"/>
<evidence type="ECO:0000313" key="2">
    <source>
        <dbReference type="EMBL" id="KAL0133708.1"/>
    </source>
</evidence>
<name>A0AAW2H2S8_9HYME</name>
<evidence type="ECO:0000313" key="3">
    <source>
        <dbReference type="Proteomes" id="UP001430953"/>
    </source>
</evidence>
<dbReference type="AlphaFoldDB" id="A0AAW2H2S8"/>
<gene>
    <name evidence="2" type="ORF">PUN28_000987</name>
</gene>
<accession>A0AAW2H2S8</accession>
<organism evidence="2 3">
    <name type="scientific">Cardiocondyla obscurior</name>
    <dbReference type="NCBI Taxonomy" id="286306"/>
    <lineage>
        <taxon>Eukaryota</taxon>
        <taxon>Metazoa</taxon>
        <taxon>Ecdysozoa</taxon>
        <taxon>Arthropoda</taxon>
        <taxon>Hexapoda</taxon>
        <taxon>Insecta</taxon>
        <taxon>Pterygota</taxon>
        <taxon>Neoptera</taxon>
        <taxon>Endopterygota</taxon>
        <taxon>Hymenoptera</taxon>
        <taxon>Apocrita</taxon>
        <taxon>Aculeata</taxon>
        <taxon>Formicoidea</taxon>
        <taxon>Formicidae</taxon>
        <taxon>Myrmicinae</taxon>
        <taxon>Cardiocondyla</taxon>
    </lineage>
</organism>
<dbReference type="EMBL" id="JADYXP020000001">
    <property type="protein sequence ID" value="KAL0133708.1"/>
    <property type="molecule type" value="Genomic_DNA"/>
</dbReference>
<keyword evidence="3" id="KW-1185">Reference proteome</keyword>
<feature type="region of interest" description="Disordered" evidence="1">
    <location>
        <begin position="104"/>
        <end position="124"/>
    </location>
</feature>
<comment type="caution">
    <text evidence="2">The sequence shown here is derived from an EMBL/GenBank/DDBJ whole genome shotgun (WGS) entry which is preliminary data.</text>
</comment>
<evidence type="ECO:0000256" key="1">
    <source>
        <dbReference type="SAM" id="MobiDB-lite"/>
    </source>
</evidence>
<dbReference type="Proteomes" id="UP001430953">
    <property type="component" value="Unassembled WGS sequence"/>
</dbReference>
<sequence length="146" mass="16460">MTTALPRRSSPVTAAEAFIAPRQRIPKDEAKTITRLPARENLKVSDYFRELKSWGYFALGNGILAESVKGQSNVMGHFLYSRNPRAGKAGFTYCSETPSLTSIPTATLNRDSNPRLRKVRKQQLDAACTKSREYIRREESVGRKPR</sequence>